<reference evidence="1" key="1">
    <citation type="submission" date="2018-06" db="EMBL/GenBank/DDBJ databases">
        <authorList>
            <person name="Zhirakovskaya E."/>
        </authorList>
    </citation>
    <scope>NUCLEOTIDE SEQUENCE</scope>
</reference>
<organism evidence="1">
    <name type="scientific">hydrothermal vent metagenome</name>
    <dbReference type="NCBI Taxonomy" id="652676"/>
    <lineage>
        <taxon>unclassified sequences</taxon>
        <taxon>metagenomes</taxon>
        <taxon>ecological metagenomes</taxon>
    </lineage>
</organism>
<dbReference type="AlphaFoldDB" id="A0A3B1AKK6"/>
<dbReference type="EMBL" id="UOFT01000038">
    <property type="protein sequence ID" value="VAW94394.1"/>
    <property type="molecule type" value="Genomic_DNA"/>
</dbReference>
<evidence type="ECO:0008006" key="2">
    <source>
        <dbReference type="Google" id="ProtNLM"/>
    </source>
</evidence>
<accession>A0A3B1AKK6</accession>
<sequence>MNSITVYIDESLTSREITKLKQDIMAIPHVTDVEHPLHDEHDLTVDYEPHATLPGLVLKTLRSRGFHPDITSA</sequence>
<proteinExistence type="predicted"/>
<protein>
    <recommendedName>
        <fullName evidence="2">HMA domain-containing protein</fullName>
    </recommendedName>
</protein>
<name>A0A3B1AKK6_9ZZZZ</name>
<gene>
    <name evidence="1" type="ORF">MNBD_GAMMA23-2536</name>
</gene>
<evidence type="ECO:0000313" key="1">
    <source>
        <dbReference type="EMBL" id="VAW94394.1"/>
    </source>
</evidence>